<dbReference type="AlphaFoldDB" id="A0A0G3BKC2"/>
<protein>
    <recommendedName>
        <fullName evidence="4">DUF1178 domain-containing protein</fullName>
    </recommendedName>
</protein>
<dbReference type="PATRIC" id="fig|413882.6.peg.1842"/>
<dbReference type="STRING" id="413882.AAW51_1752"/>
<evidence type="ECO:0008006" key="4">
    <source>
        <dbReference type="Google" id="ProtNLM"/>
    </source>
</evidence>
<gene>
    <name evidence="2" type="ORF">AAW51_1752</name>
</gene>
<dbReference type="InterPro" id="IPR009562">
    <property type="entry name" value="DUF1178"/>
</dbReference>
<accession>A0A0G3BKC2</accession>
<dbReference type="PIRSF" id="PIRSF032131">
    <property type="entry name" value="UCP032131"/>
    <property type="match status" value="1"/>
</dbReference>
<dbReference type="RefSeq" id="WP_047194303.1">
    <property type="nucleotide sequence ID" value="NZ_CP011371.1"/>
</dbReference>
<dbReference type="KEGG" id="pbh:AAW51_1752"/>
<keyword evidence="3" id="KW-1185">Reference proteome</keyword>
<dbReference type="OrthoDB" id="5295943at2"/>
<dbReference type="Proteomes" id="UP000035352">
    <property type="component" value="Chromosome"/>
</dbReference>
<evidence type="ECO:0000313" key="2">
    <source>
        <dbReference type="EMBL" id="AKJ28443.1"/>
    </source>
</evidence>
<evidence type="ECO:0000313" key="3">
    <source>
        <dbReference type="Proteomes" id="UP000035352"/>
    </source>
</evidence>
<name>A0A0G3BKC2_9BURK</name>
<organism evidence="2 3">
    <name type="scientific">Caldimonas brevitalea</name>
    <dbReference type="NCBI Taxonomy" id="413882"/>
    <lineage>
        <taxon>Bacteria</taxon>
        <taxon>Pseudomonadati</taxon>
        <taxon>Pseudomonadota</taxon>
        <taxon>Betaproteobacteria</taxon>
        <taxon>Burkholderiales</taxon>
        <taxon>Sphaerotilaceae</taxon>
        <taxon>Caldimonas</taxon>
    </lineage>
</organism>
<reference evidence="2 3" key="1">
    <citation type="submission" date="2015-05" db="EMBL/GenBank/DDBJ databases">
        <authorList>
            <person name="Tang B."/>
            <person name="Yu Y."/>
        </authorList>
    </citation>
    <scope>NUCLEOTIDE SEQUENCE [LARGE SCALE GENOMIC DNA]</scope>
    <source>
        <strain evidence="2 3">DSM 7029</strain>
    </source>
</reference>
<evidence type="ECO:0000256" key="1">
    <source>
        <dbReference type="SAM" id="MobiDB-lite"/>
    </source>
</evidence>
<feature type="region of interest" description="Disordered" evidence="1">
    <location>
        <begin position="58"/>
        <end position="84"/>
    </location>
</feature>
<dbReference type="EMBL" id="CP011371">
    <property type="protein sequence ID" value="AKJ28443.1"/>
    <property type="molecule type" value="Genomic_DNA"/>
</dbReference>
<sequence length="161" mass="17811">MKVWNLQCRHEHGFEGWFASEDDYRSQLERGLLVCPYCGDGEITRMPSAPRLNLSHAKAPPAAQACNNTTPPGPANEMAPQQPPTPQALQALFLRAVRHVIANTEDVGERFPEEARRIHHGETEARAIRGHATREETEALIDEGIDVVPLPLPDALKGPLQ</sequence>
<dbReference type="Pfam" id="PF06676">
    <property type="entry name" value="DUF1178"/>
    <property type="match status" value="1"/>
</dbReference>
<proteinExistence type="predicted"/>